<dbReference type="HOGENOM" id="CLU_2409004_0_0_0"/>
<dbReference type="EMBL" id="GG657971">
    <property type="protein sequence ID" value="EFS20608.1"/>
    <property type="molecule type" value="Genomic_DNA"/>
</dbReference>
<accession>E5BES7</accession>
<name>E5BES7_9FUSO</name>
<organism evidence="1 2">
    <name type="scientific">Fusobacterium gonidiaformans 3-1-5R</name>
    <dbReference type="NCBI Taxonomy" id="469605"/>
    <lineage>
        <taxon>Bacteria</taxon>
        <taxon>Fusobacteriati</taxon>
        <taxon>Fusobacteriota</taxon>
        <taxon>Fusobacteriia</taxon>
        <taxon>Fusobacteriales</taxon>
        <taxon>Fusobacteriaceae</taxon>
        <taxon>Fusobacterium</taxon>
    </lineage>
</organism>
<evidence type="ECO:0000313" key="1">
    <source>
        <dbReference type="EMBL" id="EFS20608.1"/>
    </source>
</evidence>
<keyword evidence="2" id="KW-1185">Reference proteome</keyword>
<dbReference type="BioCyc" id="FSP469605-HMP:GTSP-106-MONOMER"/>
<dbReference type="Proteomes" id="UP000002975">
    <property type="component" value="Unassembled WGS sequence"/>
</dbReference>
<proteinExistence type="predicted"/>
<reference evidence="1 2" key="1">
    <citation type="submission" date="2009-02" db="EMBL/GenBank/DDBJ databases">
        <title>The Genome Sequence of Fusobacterium sp. 3_1_5R.</title>
        <authorList>
            <consortium name="The Broad Institute Genome Sequencing Platform"/>
            <person name="Ward D."/>
            <person name="Young S.K."/>
            <person name="Kodira C.D."/>
            <person name="Zeng Q."/>
            <person name="Koehrsen M."/>
            <person name="Alvarado L."/>
            <person name="Berlin A."/>
            <person name="Borenstein D."/>
            <person name="Chen Z."/>
            <person name="Engels R."/>
            <person name="Freedman E."/>
            <person name="Gellesch M."/>
            <person name="Goldberg J."/>
            <person name="Griggs A."/>
            <person name="Gujja S."/>
            <person name="Heiman D."/>
            <person name="Hepburn T."/>
            <person name="Howarth C."/>
            <person name="Jen D."/>
            <person name="Larson L."/>
            <person name="Lewis B."/>
            <person name="Mehta T."/>
            <person name="Park D."/>
            <person name="Pearson M."/>
            <person name="Roberts A."/>
            <person name="Saif S."/>
            <person name="Shea T."/>
            <person name="Shenoy N."/>
            <person name="Sisk P."/>
            <person name="Stolte C."/>
            <person name="Sykes S."/>
            <person name="Walk T."/>
            <person name="White J."/>
            <person name="Yandava C."/>
            <person name="Allen-Vercoe E."/>
            <person name="Strauss J."/>
            <person name="Ambrose C."/>
            <person name="Lander E."/>
            <person name="Nusbaum C."/>
            <person name="Galagan J."/>
            <person name="Birren B."/>
        </authorList>
    </citation>
    <scope>NUCLEOTIDE SEQUENCE [LARGE SCALE GENOMIC DNA]</scope>
    <source>
        <strain evidence="1 2">3_1_5R</strain>
    </source>
</reference>
<protein>
    <submittedName>
        <fullName evidence="1">Uncharacterized protein</fullName>
    </submittedName>
</protein>
<evidence type="ECO:0000313" key="2">
    <source>
        <dbReference type="Proteomes" id="UP000002975"/>
    </source>
</evidence>
<gene>
    <name evidence="1" type="ORF">FSBG_00105</name>
</gene>
<sequence>MQMMFELLLKTAQSLADEYKIKCETGEEFLMVNGQKVSLPGNRIYFEFEDGSFTDSMQIFLLKEHLAKDSLKPHFEEVFSKEKKPVKIIVIK</sequence>
<dbReference type="AlphaFoldDB" id="E5BES7"/>